<dbReference type="InterPro" id="IPR007452">
    <property type="entry name" value="TamB_C"/>
</dbReference>
<sequence length="1301" mass="141367">MEKEQSLAQSPNDTAVKPHNTKWRWLWRGLCVLLILLLLPLAFLATGMGQRTALTLADKWLDPLSIGKVEGSLQNGLTLTDTAYQLNGVNVQVGQAELHLDFSCLLTYSACVEKIAIKDTQVAVDTSKLPPSTPTKQTSGEFNLPIGVSLKQISIDNVKVQVDELNIGLQHFQSGIQGKGKSLSLSPTQLQGLTVSLAPQQTTEKPQKVAETPSQPIDWEALKQQLAQPILTKLDPIQLPVNLSVLEFQAKQLQLSQKVKTAKGISEKSLLKISLLELQAKSDEQSVELQKLNLQSDKGTISGIGKLTLSGNYPLDWKLNAQIPHLKELAIPASQADLILSGELFGIAKLDLKTSGAFEANIHSTLQFSEPKTPLDLSIKSPKFSYPFIAGKGKDPLVFEKIDLALKGDLLNYYLNGSLSAKGMNIPSADLSLKGQGELTYFAVNEALLNALQGQTKFSGKVDWTNGLEWQSNLALQNVNTKSIFPEWVALLSGEFRSQGFVGRGETGNEWAVVLDNMDLHGNLQQKHLQLKGTLTADHNTLLNIPEASLIYGENRIVMQGVLGEKSDFNATIKAPNLQGLIPHLKANINGQIKLQGNINEPSLDLDLIANHVAYDQFQLQHLNAKGKVSTAQQVQGDLEIGLRQLTYGEITLENANLTANASEANHSLKLTAKGKPVGIQLHLAGQFDRSKQQWQGELSNLNIHTPVGEWKNDKNLQVSYHNQELKADVSAHCWRNPKAALCLSQTFSAGKEGKVSFEIKQFNLEMLQEYLPKESILTGIVNAKGDVAWFSQKDPEVNVELLSNSLKFTQKLNGRSFPLSLSSLKLNGKIAENNLSLDSDIRIENNGRLTSKLLMKELTKQRGLSGNINIDQLNLRLIEPLLSTDEKVNGDINARLTLGGTALSPQLLGNLNLTGLQVHSKSMPFDVTGGMLALNFKGASSTLKGNIQTKESQLLLEGDANWQKLEAWHTRIKAQANRFRVDIPNIAKVDLSPHIEVKATPKELILGGNIDIPWARIAVEELPKSAVTISSDEVIMDGSAKNKNKATALLNKNLPQNNNGMAIKADVAINIGNDVKLDAYGLKTDLNGIIKVQQGNRGLGLYGQVHLKNGTFASFGQDLVIRKGLISFTGLSSQPTLDIEAIRNPEAMEDANVTAGVKVTGIADAPEVKIFSTPSMSQDQALSYILTGRGLDGGSDADSSNSVAAALIGMSLSKSSKTVGTVGSAFGINDLNVTTAGIGDNAKVVVSGSLTPKFKVKYGVGLFAPLTELTLRYRLAPSLYLQWVSSINQAVDLMYRYEFD</sequence>
<evidence type="ECO:0000256" key="1">
    <source>
        <dbReference type="ARBA" id="ARBA00004167"/>
    </source>
</evidence>
<proteinExistence type="predicted"/>
<evidence type="ECO:0000313" key="7">
    <source>
        <dbReference type="EMBL" id="AGO16279.1"/>
    </source>
</evidence>
<dbReference type="Proteomes" id="UP000014672">
    <property type="component" value="Chromosome"/>
</dbReference>
<name>A0A806J3S1_GLAPU</name>
<dbReference type="Pfam" id="PF04357">
    <property type="entry name" value="TamB"/>
    <property type="match status" value="1"/>
</dbReference>
<dbReference type="GO" id="GO:0005886">
    <property type="term" value="C:plasma membrane"/>
    <property type="evidence" value="ECO:0007669"/>
    <property type="project" value="InterPro"/>
</dbReference>
<feature type="transmembrane region" description="Helical" evidence="5">
    <location>
        <begin position="25"/>
        <end position="45"/>
    </location>
</feature>
<reference evidence="7 8" key="1">
    <citation type="journal article" date="2013" name="PLoS ONE">
        <title>Complete Genome Analysis of a Haemophilus parasuis Serovar 12 Strain from China.</title>
        <authorList>
            <person name="Li Y."/>
            <person name="Kwok A.H."/>
            <person name="Jiang J."/>
            <person name="Zou Y."/>
            <person name="Zheng F."/>
            <person name="Chen P."/>
            <person name="Hou C."/>
            <person name="Leung F.C."/>
            <person name="Jiang P."/>
        </authorList>
    </citation>
    <scope>NUCLEOTIDE SEQUENCE [LARGE SCALE GENOMIC DNA]</scope>
    <source>
        <strain evidence="7 8">ZJ0906</strain>
    </source>
</reference>
<evidence type="ECO:0000259" key="6">
    <source>
        <dbReference type="Pfam" id="PF04357"/>
    </source>
</evidence>
<protein>
    <submittedName>
        <fullName evidence="7">Putative tubulin binding protein</fullName>
    </submittedName>
</protein>
<keyword evidence="4 5" id="KW-0472">Membrane</keyword>
<comment type="subcellular location">
    <subcellularLocation>
        <location evidence="1">Membrane</location>
        <topology evidence="1">Single-pass membrane protein</topology>
    </subcellularLocation>
</comment>
<dbReference type="EMBL" id="CP005384">
    <property type="protein sequence ID" value="AGO16279.1"/>
    <property type="molecule type" value="Genomic_DNA"/>
</dbReference>
<dbReference type="GO" id="GO:0009306">
    <property type="term" value="P:protein secretion"/>
    <property type="evidence" value="ECO:0007669"/>
    <property type="project" value="InterPro"/>
</dbReference>
<keyword evidence="3 5" id="KW-1133">Transmembrane helix</keyword>
<dbReference type="KEGG" id="hpaz:K756_05425"/>
<evidence type="ECO:0000256" key="3">
    <source>
        <dbReference type="ARBA" id="ARBA00022989"/>
    </source>
</evidence>
<accession>A0A806J3S1</accession>
<organism evidence="7 8">
    <name type="scientific">Glaesserella parasuis ZJ0906</name>
    <dbReference type="NCBI Taxonomy" id="1322346"/>
    <lineage>
        <taxon>Bacteria</taxon>
        <taxon>Pseudomonadati</taxon>
        <taxon>Pseudomonadota</taxon>
        <taxon>Gammaproteobacteria</taxon>
        <taxon>Pasteurellales</taxon>
        <taxon>Pasteurellaceae</taxon>
        <taxon>Glaesserella</taxon>
    </lineage>
</organism>
<dbReference type="GO" id="GO:0097347">
    <property type="term" value="C:TAM protein secretion complex"/>
    <property type="evidence" value="ECO:0007669"/>
    <property type="project" value="TreeGrafter"/>
</dbReference>
<evidence type="ECO:0000256" key="5">
    <source>
        <dbReference type="SAM" id="Phobius"/>
    </source>
</evidence>
<evidence type="ECO:0000256" key="4">
    <source>
        <dbReference type="ARBA" id="ARBA00023136"/>
    </source>
</evidence>
<gene>
    <name evidence="7" type="ORF">K756_05425</name>
</gene>
<feature type="domain" description="Translocation and assembly module TamB C-terminal" evidence="6">
    <location>
        <begin position="950"/>
        <end position="1300"/>
    </location>
</feature>
<keyword evidence="2 5" id="KW-0812">Transmembrane</keyword>
<dbReference type="PANTHER" id="PTHR36985:SF1">
    <property type="entry name" value="TRANSLOCATION AND ASSEMBLY MODULE SUBUNIT TAMB"/>
    <property type="match status" value="1"/>
</dbReference>
<evidence type="ECO:0000313" key="8">
    <source>
        <dbReference type="Proteomes" id="UP000014672"/>
    </source>
</evidence>
<evidence type="ECO:0000256" key="2">
    <source>
        <dbReference type="ARBA" id="ARBA00022692"/>
    </source>
</evidence>
<dbReference type="PANTHER" id="PTHR36985">
    <property type="entry name" value="TRANSLOCATION AND ASSEMBLY MODULE SUBUNIT TAMB"/>
    <property type="match status" value="1"/>
</dbReference>